<evidence type="ECO:0000313" key="2">
    <source>
        <dbReference type="Proteomes" id="UP000789901"/>
    </source>
</evidence>
<protein>
    <submittedName>
        <fullName evidence="1">31634_t:CDS:1</fullName>
    </submittedName>
</protein>
<proteinExistence type="predicted"/>
<feature type="non-terminal residue" evidence="1">
    <location>
        <position position="1"/>
    </location>
</feature>
<gene>
    <name evidence="1" type="ORF">GMARGA_LOCUS37717</name>
</gene>
<reference evidence="1 2" key="1">
    <citation type="submission" date="2021-06" db="EMBL/GenBank/DDBJ databases">
        <authorList>
            <person name="Kallberg Y."/>
            <person name="Tangrot J."/>
            <person name="Rosling A."/>
        </authorList>
    </citation>
    <scope>NUCLEOTIDE SEQUENCE [LARGE SCALE GENOMIC DNA]</scope>
    <source>
        <strain evidence="1 2">120-4 pot B 10/14</strain>
    </source>
</reference>
<sequence>VRFHYNQWMINNSHQFTPAGRIQKLSYSTLAQWIGESIGELNINDISGEEYEEAKGNSNDWE</sequence>
<keyword evidence="2" id="KW-1185">Reference proteome</keyword>
<comment type="caution">
    <text evidence="1">The sequence shown here is derived from an EMBL/GenBank/DDBJ whole genome shotgun (WGS) entry which is preliminary data.</text>
</comment>
<accession>A0ABN7X180</accession>
<name>A0ABN7X180_GIGMA</name>
<organism evidence="1 2">
    <name type="scientific">Gigaspora margarita</name>
    <dbReference type="NCBI Taxonomy" id="4874"/>
    <lineage>
        <taxon>Eukaryota</taxon>
        <taxon>Fungi</taxon>
        <taxon>Fungi incertae sedis</taxon>
        <taxon>Mucoromycota</taxon>
        <taxon>Glomeromycotina</taxon>
        <taxon>Glomeromycetes</taxon>
        <taxon>Diversisporales</taxon>
        <taxon>Gigasporaceae</taxon>
        <taxon>Gigaspora</taxon>
    </lineage>
</organism>
<dbReference type="EMBL" id="CAJVQB010080113">
    <property type="protein sequence ID" value="CAG8845577.1"/>
    <property type="molecule type" value="Genomic_DNA"/>
</dbReference>
<dbReference type="Proteomes" id="UP000789901">
    <property type="component" value="Unassembled WGS sequence"/>
</dbReference>
<evidence type="ECO:0000313" key="1">
    <source>
        <dbReference type="EMBL" id="CAG8845577.1"/>
    </source>
</evidence>